<evidence type="ECO:0000256" key="9">
    <source>
        <dbReference type="ARBA" id="ARBA00023204"/>
    </source>
</evidence>
<feature type="domain" description="Nudix hydrolase" evidence="19">
    <location>
        <begin position="7"/>
        <end position="134"/>
    </location>
</feature>
<keyword evidence="4" id="KW-0235">DNA replication</keyword>
<dbReference type="PROSITE" id="PS00893">
    <property type="entry name" value="NUDIX_BOX"/>
    <property type="match status" value="1"/>
</dbReference>
<dbReference type="NCBIfam" id="NF008044">
    <property type="entry name" value="PRK10776.1"/>
    <property type="match status" value="1"/>
</dbReference>
<evidence type="ECO:0000256" key="14">
    <source>
        <dbReference type="ARBA" id="ARBA00041592"/>
    </source>
</evidence>
<dbReference type="InterPro" id="IPR000086">
    <property type="entry name" value="NUDIX_hydrolase_dom"/>
</dbReference>
<dbReference type="PANTHER" id="PTHR47707">
    <property type="entry name" value="8-OXO-DGTP DIPHOSPHATASE"/>
    <property type="match status" value="1"/>
</dbReference>
<comment type="catalytic activity">
    <reaction evidence="11">
        <text>8-oxo-GTP + H2O = 8-oxo-GMP + diphosphate + H(+)</text>
        <dbReference type="Rhea" id="RHEA:67616"/>
        <dbReference type="ChEBI" id="CHEBI:15377"/>
        <dbReference type="ChEBI" id="CHEBI:15378"/>
        <dbReference type="ChEBI" id="CHEBI:33019"/>
        <dbReference type="ChEBI" id="CHEBI:143553"/>
        <dbReference type="ChEBI" id="CHEBI:145694"/>
    </reaction>
</comment>
<dbReference type="GO" id="GO:0046872">
    <property type="term" value="F:metal ion binding"/>
    <property type="evidence" value="ECO:0007669"/>
    <property type="project" value="UniProtKB-KW"/>
</dbReference>
<evidence type="ECO:0000256" key="1">
    <source>
        <dbReference type="ARBA" id="ARBA00001946"/>
    </source>
</evidence>
<evidence type="ECO:0000256" key="11">
    <source>
        <dbReference type="ARBA" id="ARBA00036904"/>
    </source>
</evidence>
<name>A0AA50KQ61_9GAMM</name>
<evidence type="ECO:0000256" key="10">
    <source>
        <dbReference type="ARBA" id="ARBA00035861"/>
    </source>
</evidence>
<evidence type="ECO:0000256" key="6">
    <source>
        <dbReference type="ARBA" id="ARBA00022763"/>
    </source>
</evidence>
<dbReference type="EMBL" id="CP118224">
    <property type="protein sequence ID" value="WMC11045.1"/>
    <property type="molecule type" value="Genomic_DNA"/>
</dbReference>
<evidence type="ECO:0000256" key="4">
    <source>
        <dbReference type="ARBA" id="ARBA00022705"/>
    </source>
</evidence>
<evidence type="ECO:0000259" key="19">
    <source>
        <dbReference type="PROSITE" id="PS51462"/>
    </source>
</evidence>
<keyword evidence="6" id="KW-0227">DNA damage</keyword>
<keyword evidence="21" id="KW-1185">Reference proteome</keyword>
<dbReference type="Proteomes" id="UP001223802">
    <property type="component" value="Chromosome"/>
</dbReference>
<dbReference type="GO" id="GO:0044716">
    <property type="term" value="F:8-oxo-GDP phosphatase activity"/>
    <property type="evidence" value="ECO:0007669"/>
    <property type="project" value="TreeGrafter"/>
</dbReference>
<sequence length="137" mass="15027">MSTEVKTSVLVAVGVIENAAGEIFICRRGESQHQAFKWEFPGGKVEAGETVAQALARELEEEIGIAVTACAPFMRIDHDYGDKRVTLDIHRVTAFTGEPHGREGQPSRWVPVSELHHYDFPAANRPIVAKLQSACEG</sequence>
<evidence type="ECO:0000256" key="3">
    <source>
        <dbReference type="ARBA" id="ARBA00022457"/>
    </source>
</evidence>
<evidence type="ECO:0000256" key="2">
    <source>
        <dbReference type="ARBA" id="ARBA00005582"/>
    </source>
</evidence>
<dbReference type="InterPro" id="IPR015797">
    <property type="entry name" value="NUDIX_hydrolase-like_dom_sf"/>
</dbReference>
<feature type="binding site" evidence="17">
    <location>
        <begin position="39"/>
        <end position="42"/>
    </location>
    <ligand>
        <name>8-oxo-dGTP</name>
        <dbReference type="ChEBI" id="CHEBI:77896"/>
    </ligand>
</feature>
<dbReference type="RefSeq" id="WP_306762296.1">
    <property type="nucleotide sequence ID" value="NZ_CP118224.1"/>
</dbReference>
<dbReference type="GO" id="GO:0008413">
    <property type="term" value="F:8-oxo-7,8-dihydroguanosine triphosphate pyrophosphatase activity"/>
    <property type="evidence" value="ECO:0007669"/>
    <property type="project" value="InterPro"/>
</dbReference>
<dbReference type="SUPFAM" id="SSF55811">
    <property type="entry name" value="Nudix"/>
    <property type="match status" value="1"/>
</dbReference>
<keyword evidence="8 18" id="KW-0460">Magnesium</keyword>
<dbReference type="InterPro" id="IPR029119">
    <property type="entry name" value="MutY_C"/>
</dbReference>
<dbReference type="AlphaFoldDB" id="A0AA50KQ61"/>
<accession>A0AA50KQ61</accession>
<proteinExistence type="inferred from homology"/>
<evidence type="ECO:0000313" key="21">
    <source>
        <dbReference type="Proteomes" id="UP001223802"/>
    </source>
</evidence>
<dbReference type="PRINTS" id="PR00502">
    <property type="entry name" value="NUDIXFAMILY"/>
</dbReference>
<dbReference type="PROSITE" id="PS51462">
    <property type="entry name" value="NUDIX"/>
    <property type="match status" value="1"/>
</dbReference>
<keyword evidence="3" id="KW-0515">Mutator protein</keyword>
<dbReference type="Gene3D" id="3.90.79.10">
    <property type="entry name" value="Nucleoside Triphosphate Pyrophosphohydrolase"/>
    <property type="match status" value="1"/>
</dbReference>
<dbReference type="PANTHER" id="PTHR47707:SF1">
    <property type="entry name" value="NUDIX HYDROLASE FAMILY PROTEIN"/>
    <property type="match status" value="1"/>
</dbReference>
<evidence type="ECO:0000256" key="7">
    <source>
        <dbReference type="ARBA" id="ARBA00022801"/>
    </source>
</evidence>
<feature type="binding site" evidence="17">
    <location>
        <position position="33"/>
    </location>
    <ligand>
        <name>8-oxo-dGTP</name>
        <dbReference type="ChEBI" id="CHEBI:77896"/>
    </ligand>
</feature>
<evidence type="ECO:0000256" key="5">
    <source>
        <dbReference type="ARBA" id="ARBA00022723"/>
    </source>
</evidence>
<dbReference type="GO" id="GO:0044715">
    <property type="term" value="F:8-oxo-dGDP phosphatase activity"/>
    <property type="evidence" value="ECO:0007669"/>
    <property type="project" value="TreeGrafter"/>
</dbReference>
<evidence type="ECO:0000313" key="20">
    <source>
        <dbReference type="EMBL" id="WMC11045.1"/>
    </source>
</evidence>
<keyword evidence="5 18" id="KW-0479">Metal-binding</keyword>
<dbReference type="FunFam" id="3.90.79.10:FF:000014">
    <property type="entry name" value="8-oxo-dGTP diphosphatase MutT"/>
    <property type="match status" value="1"/>
</dbReference>
<feature type="binding site" evidence="18">
    <location>
        <position position="62"/>
    </location>
    <ligand>
        <name>Mg(2+)</name>
        <dbReference type="ChEBI" id="CHEBI:18420"/>
    </ligand>
</feature>
<reference evidence="20 21" key="1">
    <citation type="submission" date="2023-02" db="EMBL/GenBank/DDBJ databases">
        <title>Complete genome sequence of a novel bacterium Oceanimonas sp. NTOU-MSR1 isolated from marine coast sediment.</title>
        <authorList>
            <person name="Yang H.-T."/>
            <person name="Chen Y.-L."/>
            <person name="Ho Y.-N."/>
        </authorList>
    </citation>
    <scope>NUCLEOTIDE SEQUENCE [LARGE SCALE GENOMIC DNA]</scope>
    <source>
        <strain evidence="20 21">NTOU-MSR1</strain>
    </source>
</reference>
<dbReference type="InterPro" id="IPR020476">
    <property type="entry name" value="Nudix_hydrolase"/>
</dbReference>
<dbReference type="GO" id="GO:0006281">
    <property type="term" value="P:DNA repair"/>
    <property type="evidence" value="ECO:0007669"/>
    <property type="project" value="UniProtKB-KW"/>
</dbReference>
<comment type="catalytic activity">
    <reaction evidence="10">
        <text>8-oxo-dGTP + H2O = 8-oxo-dGMP + diphosphate + H(+)</text>
        <dbReference type="Rhea" id="RHEA:31575"/>
        <dbReference type="ChEBI" id="CHEBI:15377"/>
        <dbReference type="ChEBI" id="CHEBI:15378"/>
        <dbReference type="ChEBI" id="CHEBI:33019"/>
        <dbReference type="ChEBI" id="CHEBI:63224"/>
        <dbReference type="ChEBI" id="CHEBI:77896"/>
        <dbReference type="EC" id="3.6.1.55"/>
    </reaction>
</comment>
<keyword evidence="7 20" id="KW-0378">Hydrolase</keyword>
<feature type="binding site" evidence="17">
    <location>
        <position position="28"/>
    </location>
    <ligand>
        <name>8-oxo-dGTP</name>
        <dbReference type="ChEBI" id="CHEBI:77896"/>
    </ligand>
</feature>
<dbReference type="GO" id="GO:0006260">
    <property type="term" value="P:DNA replication"/>
    <property type="evidence" value="ECO:0007669"/>
    <property type="project" value="UniProtKB-KW"/>
</dbReference>
<dbReference type="Pfam" id="PF14815">
    <property type="entry name" value="NUDIX_4"/>
    <property type="match status" value="1"/>
</dbReference>
<evidence type="ECO:0000256" key="17">
    <source>
        <dbReference type="PIRSR" id="PIRSR603561-1"/>
    </source>
</evidence>
<evidence type="ECO:0000256" key="8">
    <source>
        <dbReference type="ARBA" id="ARBA00022842"/>
    </source>
</evidence>
<dbReference type="EC" id="3.6.1.55" evidence="12"/>
<evidence type="ECO:0000256" key="18">
    <source>
        <dbReference type="PIRSR" id="PIRSR603561-2"/>
    </source>
</evidence>
<comment type="cofactor">
    <cofactor evidence="1 18">
        <name>Mg(2+)</name>
        <dbReference type="ChEBI" id="CHEBI:18420"/>
    </cofactor>
</comment>
<dbReference type="CDD" id="cd03425">
    <property type="entry name" value="NUDIX_MutT_NudA_like"/>
    <property type="match status" value="1"/>
</dbReference>
<evidence type="ECO:0000256" key="13">
    <source>
        <dbReference type="ARBA" id="ARBA00040794"/>
    </source>
</evidence>
<organism evidence="20 21">
    <name type="scientific">Oceanimonas pelagia</name>
    <dbReference type="NCBI Taxonomy" id="3028314"/>
    <lineage>
        <taxon>Bacteria</taxon>
        <taxon>Pseudomonadati</taxon>
        <taxon>Pseudomonadota</taxon>
        <taxon>Gammaproteobacteria</taxon>
        <taxon>Aeromonadales</taxon>
        <taxon>Aeromonadaceae</taxon>
        <taxon>Oceanimonas</taxon>
    </lineage>
</organism>
<feature type="binding site" evidence="18">
    <location>
        <position position="42"/>
    </location>
    <ligand>
        <name>Mg(2+)</name>
        <dbReference type="ChEBI" id="CHEBI:18420"/>
    </ligand>
</feature>
<comment type="similarity">
    <text evidence="2">Belongs to the Nudix hydrolase family.</text>
</comment>
<protein>
    <recommendedName>
        <fullName evidence="13">8-oxo-dGTP diphosphatase</fullName>
        <ecNumber evidence="12">3.6.1.55</ecNumber>
    </recommendedName>
    <alternativeName>
        <fullName evidence="16">7,8-dihydro-8-oxoguanine-triphosphatase</fullName>
    </alternativeName>
    <alternativeName>
        <fullName evidence="15">Mutator protein MutT</fullName>
    </alternativeName>
    <alternativeName>
        <fullName evidence="14">dGTP pyrophosphohydrolase</fullName>
    </alternativeName>
</protein>
<evidence type="ECO:0000256" key="12">
    <source>
        <dbReference type="ARBA" id="ARBA00038905"/>
    </source>
</evidence>
<feature type="binding site" evidence="17">
    <location>
        <position position="124"/>
    </location>
    <ligand>
        <name>8-oxo-dGTP</name>
        <dbReference type="ChEBI" id="CHEBI:77896"/>
    </ligand>
</feature>
<evidence type="ECO:0000256" key="15">
    <source>
        <dbReference type="ARBA" id="ARBA00041979"/>
    </source>
</evidence>
<gene>
    <name evidence="20" type="primary">mutT</name>
    <name evidence="20" type="ORF">PU634_01380</name>
</gene>
<dbReference type="InterPro" id="IPR020084">
    <property type="entry name" value="NUDIX_hydrolase_CS"/>
</dbReference>
<dbReference type="KEGG" id="ope:PU634_01380"/>
<dbReference type="InterPro" id="IPR003561">
    <property type="entry name" value="Mutator_MutT"/>
</dbReference>
<dbReference type="NCBIfam" id="TIGR00586">
    <property type="entry name" value="mutt"/>
    <property type="match status" value="1"/>
</dbReference>
<keyword evidence="9" id="KW-0234">DNA repair</keyword>
<evidence type="ECO:0000256" key="16">
    <source>
        <dbReference type="ARBA" id="ARBA00042798"/>
    </source>
</evidence>
<dbReference type="GO" id="GO:0035539">
    <property type="term" value="F:8-oxo-7,8-dihydrodeoxyguanosine triphosphate pyrophosphatase activity"/>
    <property type="evidence" value="ECO:0007669"/>
    <property type="project" value="UniProtKB-EC"/>
</dbReference>
<dbReference type="InterPro" id="IPR047127">
    <property type="entry name" value="MutT-like"/>
</dbReference>